<dbReference type="InterPro" id="IPR019734">
    <property type="entry name" value="TPR_rpt"/>
</dbReference>
<dbReference type="InterPro" id="IPR011990">
    <property type="entry name" value="TPR-like_helical_dom_sf"/>
</dbReference>
<feature type="repeat" description="TPR" evidence="1">
    <location>
        <begin position="247"/>
        <end position="280"/>
    </location>
</feature>
<dbReference type="PANTHER" id="PTHR12558">
    <property type="entry name" value="CELL DIVISION CYCLE 16,23,27"/>
    <property type="match status" value="1"/>
</dbReference>
<dbReference type="Pfam" id="PF13414">
    <property type="entry name" value="TPR_11"/>
    <property type="match status" value="1"/>
</dbReference>
<keyword evidence="2" id="KW-1133">Transmembrane helix</keyword>
<feature type="repeat" description="TPR" evidence="1">
    <location>
        <begin position="213"/>
        <end position="246"/>
    </location>
</feature>
<dbReference type="EMBL" id="DSYK01000351">
    <property type="protein sequence ID" value="HGS21612.1"/>
    <property type="molecule type" value="Genomic_DNA"/>
</dbReference>
<dbReference type="Pfam" id="PF13432">
    <property type="entry name" value="TPR_16"/>
    <property type="match status" value="1"/>
</dbReference>
<feature type="transmembrane region" description="Helical" evidence="2">
    <location>
        <begin position="20"/>
        <end position="36"/>
    </location>
</feature>
<evidence type="ECO:0000256" key="1">
    <source>
        <dbReference type="PROSITE-ProRule" id="PRU00339"/>
    </source>
</evidence>
<name>A0A7C4KHB8_9CHLR</name>
<dbReference type="AlphaFoldDB" id="A0A7C4KHB8"/>
<proteinExistence type="predicted"/>
<dbReference type="SMART" id="SM00028">
    <property type="entry name" value="TPR"/>
    <property type="match status" value="7"/>
</dbReference>
<dbReference type="SUPFAM" id="SSF48452">
    <property type="entry name" value="TPR-like"/>
    <property type="match status" value="2"/>
</dbReference>
<dbReference type="PROSITE" id="PS50293">
    <property type="entry name" value="TPR_REGION"/>
    <property type="match status" value="1"/>
</dbReference>
<dbReference type="PROSITE" id="PS50005">
    <property type="entry name" value="TPR"/>
    <property type="match status" value="4"/>
</dbReference>
<feature type="repeat" description="TPR" evidence="1">
    <location>
        <begin position="285"/>
        <end position="318"/>
    </location>
</feature>
<reference evidence="3" key="1">
    <citation type="journal article" date="2020" name="mSystems">
        <title>Genome- and Community-Level Interaction Insights into Carbon Utilization and Element Cycling Functions of Hydrothermarchaeota in Hydrothermal Sediment.</title>
        <authorList>
            <person name="Zhou Z."/>
            <person name="Liu Y."/>
            <person name="Xu W."/>
            <person name="Pan J."/>
            <person name="Luo Z.H."/>
            <person name="Li M."/>
        </authorList>
    </citation>
    <scope>NUCLEOTIDE SEQUENCE [LARGE SCALE GENOMIC DNA]</scope>
    <source>
        <strain evidence="3">SpSt-573</strain>
    </source>
</reference>
<evidence type="ECO:0000256" key="2">
    <source>
        <dbReference type="SAM" id="Phobius"/>
    </source>
</evidence>
<organism evidence="3">
    <name type="scientific">Anaerolinea thermolimosa</name>
    <dbReference type="NCBI Taxonomy" id="229919"/>
    <lineage>
        <taxon>Bacteria</taxon>
        <taxon>Bacillati</taxon>
        <taxon>Chloroflexota</taxon>
        <taxon>Anaerolineae</taxon>
        <taxon>Anaerolineales</taxon>
        <taxon>Anaerolineaceae</taxon>
        <taxon>Anaerolinea</taxon>
    </lineage>
</organism>
<keyword evidence="2" id="KW-0812">Transmembrane</keyword>
<keyword evidence="2" id="KW-0472">Membrane</keyword>
<gene>
    <name evidence="3" type="ORF">ENT37_07065</name>
</gene>
<evidence type="ECO:0000313" key="3">
    <source>
        <dbReference type="EMBL" id="HGS21612.1"/>
    </source>
</evidence>
<dbReference type="PANTHER" id="PTHR12558:SF13">
    <property type="entry name" value="CELL DIVISION CYCLE PROTEIN 27 HOMOLOG"/>
    <property type="match status" value="1"/>
</dbReference>
<sequence length="448" mass="49963">MSQKFIFRKERAHSDPYRVLILLVLVVGGLFILRGFQRQEIQPLFLPTPTPTRTSHSYALEGQTHFQAGNLDKAIAAYQRALQTDPTNALLWAELAQIQTYSSNLLTTKEDQRARLNEALQSANKAAELAPDDSTVHAVRALTLDWNATATDDANERQRLLVAAEQAATRALQLDKNNVLALAYAAEIYNDEQKWDLAQQSIQLAVERNPNLMDVQRVLANIRETQGDYRGAIDAYEKAIAISPNLTFLYINVGIIYRHLKVYDVALDYFAKAVNLNKQLGIEDPVPYIAIGKVYTQMGEFFIASLNMKRALQINPYSPDLYGQLGMVYFKARNYESAIPALQCATLGCDEKTSCEVRECDPATDPPIEIKGIPLTENDVGTAVYYYTYGSVLAGLYRPVGKTSGYCDQALEVFSVVRSKFSSDETIMNIVNASEEICASFGITRKVP</sequence>
<accession>A0A7C4KHB8</accession>
<dbReference type="Gene3D" id="1.25.40.10">
    <property type="entry name" value="Tetratricopeptide repeat domain"/>
    <property type="match status" value="2"/>
</dbReference>
<protein>
    <submittedName>
        <fullName evidence="3">Tetratricopeptide repeat protein</fullName>
    </submittedName>
</protein>
<comment type="caution">
    <text evidence="3">The sequence shown here is derived from an EMBL/GenBank/DDBJ whole genome shotgun (WGS) entry which is preliminary data.</text>
</comment>
<keyword evidence="1" id="KW-0802">TPR repeat</keyword>
<feature type="repeat" description="TPR" evidence="1">
    <location>
        <begin position="55"/>
        <end position="88"/>
    </location>
</feature>